<dbReference type="InterPro" id="IPR005181">
    <property type="entry name" value="SASA"/>
</dbReference>
<accession>A0A1I7GFP4</accession>
<feature type="chain" id="PRO_5011711413" description="Sialate O-acetylesterase domain-containing protein" evidence="2">
    <location>
        <begin position="25"/>
        <end position="281"/>
    </location>
</feature>
<organism evidence="4 5">
    <name type="scientific">Pustulibacterium marinum</name>
    <dbReference type="NCBI Taxonomy" id="1224947"/>
    <lineage>
        <taxon>Bacteria</taxon>
        <taxon>Pseudomonadati</taxon>
        <taxon>Bacteroidota</taxon>
        <taxon>Flavobacteriia</taxon>
        <taxon>Flavobacteriales</taxon>
        <taxon>Flavobacteriaceae</taxon>
        <taxon>Pustulibacterium</taxon>
    </lineage>
</organism>
<protein>
    <recommendedName>
        <fullName evidence="3">Sialate O-acetylesterase domain-containing protein</fullName>
    </recommendedName>
</protein>
<dbReference type="PANTHER" id="PTHR31988">
    <property type="entry name" value="ESTERASE, PUTATIVE (DUF303)-RELATED"/>
    <property type="match status" value="1"/>
</dbReference>
<dbReference type="STRING" id="1224947.SAMN05216480_104180"/>
<dbReference type="EMBL" id="FPBK01000004">
    <property type="protein sequence ID" value="SFU47260.1"/>
    <property type="molecule type" value="Genomic_DNA"/>
</dbReference>
<dbReference type="OrthoDB" id="9803578at2"/>
<proteinExistence type="predicted"/>
<dbReference type="InterPro" id="IPR052940">
    <property type="entry name" value="Carb_Esterase_6"/>
</dbReference>
<keyword evidence="5" id="KW-1185">Reference proteome</keyword>
<feature type="signal peptide" evidence="2">
    <location>
        <begin position="1"/>
        <end position="24"/>
    </location>
</feature>
<evidence type="ECO:0000313" key="5">
    <source>
        <dbReference type="Proteomes" id="UP000199138"/>
    </source>
</evidence>
<dbReference type="Gene3D" id="3.40.50.1110">
    <property type="entry name" value="SGNH hydrolase"/>
    <property type="match status" value="1"/>
</dbReference>
<gene>
    <name evidence="4" type="ORF">SAMN05216480_104180</name>
</gene>
<evidence type="ECO:0000259" key="3">
    <source>
        <dbReference type="Pfam" id="PF03629"/>
    </source>
</evidence>
<dbReference type="RefSeq" id="WP_093024636.1">
    <property type="nucleotide sequence ID" value="NZ_FPBK01000004.1"/>
</dbReference>
<dbReference type="GO" id="GO:0016788">
    <property type="term" value="F:hydrolase activity, acting on ester bonds"/>
    <property type="evidence" value="ECO:0007669"/>
    <property type="project" value="UniProtKB-ARBA"/>
</dbReference>
<keyword evidence="2" id="KW-0732">Signal</keyword>
<dbReference type="InterPro" id="IPR036514">
    <property type="entry name" value="SGNH_hydro_sf"/>
</dbReference>
<keyword evidence="1" id="KW-0378">Hydrolase</keyword>
<dbReference type="PANTHER" id="PTHR31988:SF19">
    <property type="entry name" value="9-O-ACETYL-N-ACETYLNEURAMINIC ACID DEACETYLASE-RELATED"/>
    <property type="match status" value="1"/>
</dbReference>
<evidence type="ECO:0000256" key="2">
    <source>
        <dbReference type="SAM" id="SignalP"/>
    </source>
</evidence>
<dbReference type="Proteomes" id="UP000199138">
    <property type="component" value="Unassembled WGS sequence"/>
</dbReference>
<dbReference type="Pfam" id="PF03629">
    <property type="entry name" value="SASA"/>
    <property type="match status" value="1"/>
</dbReference>
<evidence type="ECO:0000313" key="4">
    <source>
        <dbReference type="EMBL" id="SFU47260.1"/>
    </source>
</evidence>
<reference evidence="5" key="1">
    <citation type="submission" date="2016-10" db="EMBL/GenBank/DDBJ databases">
        <authorList>
            <person name="Varghese N."/>
            <person name="Submissions S."/>
        </authorList>
    </citation>
    <scope>NUCLEOTIDE SEQUENCE [LARGE SCALE GENOMIC DNA]</scope>
    <source>
        <strain evidence="5">CGMCC 1.12333</strain>
    </source>
</reference>
<name>A0A1I7GFP4_9FLAO</name>
<sequence length="281" mass="31613">MKIYSTTKLLFLTALFFTSMKLTAQDSNFYIFLCFGQSNMEGQGAIETIDTVTNSRFKLLQALDCPGLNREEGKWYEAAPPTCQCDTNLSPADWFGKTMVEHLPDSISIGIINVAIGGCDIRLFDKDKYEEYTLTYDEDWFKNKVAGYGGNPYKRLIDLAKIAKKDGVIKGILLHQGETNTGDEEWPKYVEKVYNDILNDLSLESNSIPLLAGEMMQTEVNCCAEMIPIVNKLPEVIPNSYIISSEGCTGQDEAHFDSAGYRLLGKRYGYQMLELLGYKVE</sequence>
<dbReference type="SUPFAM" id="SSF52266">
    <property type="entry name" value="SGNH hydrolase"/>
    <property type="match status" value="1"/>
</dbReference>
<feature type="domain" description="Sialate O-acetylesterase" evidence="3">
    <location>
        <begin position="29"/>
        <end position="273"/>
    </location>
</feature>
<evidence type="ECO:0000256" key="1">
    <source>
        <dbReference type="ARBA" id="ARBA00022801"/>
    </source>
</evidence>
<dbReference type="AlphaFoldDB" id="A0A1I7GFP4"/>